<dbReference type="PANTHER" id="PTHR46797:SF1">
    <property type="entry name" value="METHYLPHOSPHONATE SYNTHASE"/>
    <property type="match status" value="1"/>
</dbReference>
<dbReference type="InterPro" id="IPR001387">
    <property type="entry name" value="Cro/C1-type_HTH"/>
</dbReference>
<dbReference type="InterPro" id="IPR010982">
    <property type="entry name" value="Lambda_DNA-bd_dom_sf"/>
</dbReference>
<accession>A0ABR9RFW8</accession>
<evidence type="ECO:0000313" key="3">
    <source>
        <dbReference type="EMBL" id="MBE5061867.1"/>
    </source>
</evidence>
<proteinExistence type="predicted"/>
<feature type="domain" description="HTH cro/C1-type" evidence="2">
    <location>
        <begin position="11"/>
        <end position="65"/>
    </location>
</feature>
<keyword evidence="4" id="KW-1185">Reference proteome</keyword>
<dbReference type="RefSeq" id="WP_226393965.1">
    <property type="nucleotide sequence ID" value="NZ_JADCKL010000001.1"/>
</dbReference>
<comment type="caution">
    <text evidence="3">The sequence shown here is derived from an EMBL/GenBank/DDBJ whole genome shotgun (WGS) entry which is preliminary data.</text>
</comment>
<keyword evidence="1" id="KW-0238">DNA-binding</keyword>
<organism evidence="3 4">
    <name type="scientific">Claveliimonas monacensis</name>
    <dbReference type="NCBI Taxonomy" id="2779351"/>
    <lineage>
        <taxon>Bacteria</taxon>
        <taxon>Bacillati</taxon>
        <taxon>Bacillota</taxon>
        <taxon>Clostridia</taxon>
        <taxon>Lachnospirales</taxon>
        <taxon>Lachnospiraceae</taxon>
        <taxon>Claveliimonas</taxon>
    </lineage>
</organism>
<dbReference type="EMBL" id="JADCKL010000001">
    <property type="protein sequence ID" value="MBE5061867.1"/>
    <property type="molecule type" value="Genomic_DNA"/>
</dbReference>
<dbReference type="SMART" id="SM00530">
    <property type="entry name" value="HTH_XRE"/>
    <property type="match status" value="1"/>
</dbReference>
<dbReference type="PROSITE" id="PS50943">
    <property type="entry name" value="HTH_CROC1"/>
    <property type="match status" value="1"/>
</dbReference>
<dbReference type="SUPFAM" id="SSF47413">
    <property type="entry name" value="lambda repressor-like DNA-binding domains"/>
    <property type="match status" value="1"/>
</dbReference>
<gene>
    <name evidence="3" type="ORF">INF30_01100</name>
</gene>
<name>A0ABR9RFW8_9FIRM</name>
<dbReference type="PANTHER" id="PTHR46797">
    <property type="entry name" value="HTH-TYPE TRANSCRIPTIONAL REGULATOR"/>
    <property type="match status" value="1"/>
</dbReference>
<dbReference type="Gene3D" id="1.10.260.40">
    <property type="entry name" value="lambda repressor-like DNA-binding domains"/>
    <property type="match status" value="1"/>
</dbReference>
<evidence type="ECO:0000259" key="2">
    <source>
        <dbReference type="PROSITE" id="PS50943"/>
    </source>
</evidence>
<dbReference type="Pfam" id="PF01381">
    <property type="entry name" value="HTH_3"/>
    <property type="match status" value="1"/>
</dbReference>
<evidence type="ECO:0000313" key="4">
    <source>
        <dbReference type="Proteomes" id="UP000758652"/>
    </source>
</evidence>
<reference evidence="3 4" key="1">
    <citation type="submission" date="2020-10" db="EMBL/GenBank/DDBJ databases">
        <title>ChiBAC.</title>
        <authorList>
            <person name="Zenner C."/>
            <person name="Hitch T.C.A."/>
            <person name="Clavel T."/>
        </authorList>
    </citation>
    <scope>NUCLEOTIDE SEQUENCE [LARGE SCALE GENOMIC DNA]</scope>
    <source>
        <strain evidence="3 4">DSM 108991</strain>
    </source>
</reference>
<dbReference type="CDD" id="cd00093">
    <property type="entry name" value="HTH_XRE"/>
    <property type="match status" value="1"/>
</dbReference>
<dbReference type="InterPro" id="IPR050807">
    <property type="entry name" value="TransReg_Diox_bact_type"/>
</dbReference>
<evidence type="ECO:0000256" key="1">
    <source>
        <dbReference type="ARBA" id="ARBA00023125"/>
    </source>
</evidence>
<protein>
    <submittedName>
        <fullName evidence="3">Helix-turn-helix transcriptional regulator</fullName>
    </submittedName>
</protein>
<dbReference type="Proteomes" id="UP000758652">
    <property type="component" value="Unassembled WGS sequence"/>
</dbReference>
<sequence>MSVSQKIGERIKFFRRQRHLSLEEFSKLILKSPSTLSKYESGKIVLDIETLFEIADALNITVNQLVDFDRSVAPTNTNFLSSGNFFQQSDLFYMYSYFGVDKKFYDCALKIVKDKYETGKASDKIILYYDIESTKNYSKSAFIYYGSINYYDSHVTMRLDNPHNVSDQIYIYAKSPFHTHGTSNGLLLGLSESLRSPTSFKVIFSLSPLKEDSKLKSELTISTRDILSEIRRTNCLLIY</sequence>